<gene>
    <name evidence="1" type="primary">50</name>
    <name evidence="1" type="ORF">SEA_EASTWEST_50</name>
</gene>
<dbReference type="Proteomes" id="UP000827897">
    <property type="component" value="Segment"/>
</dbReference>
<evidence type="ECO:0000313" key="1">
    <source>
        <dbReference type="EMBL" id="UGL61933.1"/>
    </source>
</evidence>
<name>A0AAE8YKA4_9CAUD</name>
<organism evidence="1 2">
    <name type="scientific">Arthrobacter phage EastWest</name>
    <dbReference type="NCBI Taxonomy" id="2894292"/>
    <lineage>
        <taxon>Viruses</taxon>
        <taxon>Duplodnaviria</taxon>
        <taxon>Heunggongvirae</taxon>
        <taxon>Uroviricota</taxon>
        <taxon>Caudoviricetes</taxon>
        <taxon>Berryhillviridae</taxon>
        <taxon>Eastwestvirus</taxon>
        <taxon>Eastwestvirus eastwest</taxon>
    </lineage>
</organism>
<accession>A0AAE8YKA4</accession>
<proteinExistence type="predicted"/>
<dbReference type="EMBL" id="OK999980">
    <property type="protein sequence ID" value="UGL61933.1"/>
    <property type="molecule type" value="Genomic_DNA"/>
</dbReference>
<protein>
    <submittedName>
        <fullName evidence="1">Uncharacterized protein</fullName>
    </submittedName>
</protein>
<keyword evidence="2" id="KW-1185">Reference proteome</keyword>
<evidence type="ECO:0000313" key="2">
    <source>
        <dbReference type="Proteomes" id="UP000827897"/>
    </source>
</evidence>
<reference evidence="1" key="1">
    <citation type="submission" date="2021-10" db="EMBL/GenBank/DDBJ databases">
        <authorList>
            <person name="Valenzuela N."/>
            <person name="Pablo J."/>
            <person name="Strother B."/>
            <person name="Cravalho Y."/>
            <person name="Barto Z."/>
            <person name="Kane C."/>
            <person name="Chong R.A."/>
            <person name="Kawasaki K."/>
            <person name="Cruz S."/>
            <person name="Porter M.L."/>
            <person name="Pearce R."/>
            <person name="Hohenstein G."/>
            <person name="Li K."/>
            <person name="Kaniho J."/>
            <person name="Sadones M."/>
            <person name="Hamlin F."/>
            <person name="Daniels M."/>
            <person name="McKee K."/>
            <person name="Reed F."/>
            <person name="Donachie S."/>
            <person name="Bollivar D.W."/>
            <person name="Garlena R.A."/>
            <person name="Russell D.A."/>
            <person name="Jacobs-Sera D."/>
            <person name="Hatfull G.F."/>
        </authorList>
    </citation>
    <scope>NUCLEOTIDE SEQUENCE</scope>
</reference>
<sequence length="117" mass="13788">MKGMRRSARTNLYVLANERLVFVKPSEQAAMDAADREFKQSEEGQQRCFIMTTPAEPDEHWMKALQHDRMLVIPQSVEISFIPQRDPADLHCWACRGKLFRYGDEYHHARQKCEVMF</sequence>